<evidence type="ECO:0000259" key="2">
    <source>
        <dbReference type="Pfam" id="PF00899"/>
    </source>
</evidence>
<organism evidence="3 4">
    <name type="scientific">Bacillus pumilus</name>
    <name type="common">Bacillus mesentericus</name>
    <dbReference type="NCBI Taxonomy" id="1408"/>
    <lineage>
        <taxon>Bacteria</taxon>
        <taxon>Bacillati</taxon>
        <taxon>Bacillota</taxon>
        <taxon>Bacilli</taxon>
        <taxon>Bacillales</taxon>
        <taxon>Bacillaceae</taxon>
        <taxon>Bacillus</taxon>
    </lineage>
</organism>
<dbReference type="GO" id="GO:0008641">
    <property type="term" value="F:ubiquitin-like modifier activating enzyme activity"/>
    <property type="evidence" value="ECO:0007669"/>
    <property type="project" value="InterPro"/>
</dbReference>
<dbReference type="CDD" id="cd00757">
    <property type="entry name" value="ThiF_MoeB_HesA_family"/>
    <property type="match status" value="1"/>
</dbReference>
<dbReference type="PANTHER" id="PTHR10953:SF102">
    <property type="entry name" value="ADENYLYLTRANSFERASE AND SULFURTRANSFERASE MOCS3"/>
    <property type="match status" value="1"/>
</dbReference>
<dbReference type="Pfam" id="PF00899">
    <property type="entry name" value="ThiF"/>
    <property type="match status" value="1"/>
</dbReference>
<protein>
    <recommendedName>
        <fullName evidence="2">THIF-type NAD/FAD binding fold domain-containing protein</fullName>
    </recommendedName>
</protein>
<dbReference type="GO" id="GO:0008146">
    <property type="term" value="F:sulfotransferase activity"/>
    <property type="evidence" value="ECO:0007669"/>
    <property type="project" value="TreeGrafter"/>
</dbReference>
<dbReference type="RefSeq" id="WP_044139613.1">
    <property type="nucleotide sequence ID" value="NZ_CP092829.1"/>
</dbReference>
<evidence type="ECO:0000313" key="3">
    <source>
        <dbReference type="EMBL" id="KIL23597.1"/>
    </source>
</evidence>
<evidence type="ECO:0000313" key="4">
    <source>
        <dbReference type="Proteomes" id="UP000031978"/>
    </source>
</evidence>
<dbReference type="Proteomes" id="UP000031978">
    <property type="component" value="Unassembled WGS sequence"/>
</dbReference>
<dbReference type="SUPFAM" id="SSF69572">
    <property type="entry name" value="Activating enzymes of the ubiquitin-like proteins"/>
    <property type="match status" value="1"/>
</dbReference>
<accession>A0AB34QX56</accession>
<dbReference type="GO" id="GO:0005829">
    <property type="term" value="C:cytosol"/>
    <property type="evidence" value="ECO:0007669"/>
    <property type="project" value="TreeGrafter"/>
</dbReference>
<dbReference type="EMBL" id="JXCL01000008">
    <property type="protein sequence ID" value="KIL23597.1"/>
    <property type="molecule type" value="Genomic_DNA"/>
</dbReference>
<dbReference type="InterPro" id="IPR000594">
    <property type="entry name" value="ThiF_NAD_FAD-bd"/>
</dbReference>
<reference evidence="3 4" key="1">
    <citation type="submission" date="2014-12" db="EMBL/GenBank/DDBJ databases">
        <title>Draft Genome Sequences of Five Spore-Forming Food Isolates of Bacillus pumilus.</title>
        <authorList>
            <person name="de Jong A."/>
            <person name="van Heel A.J."/>
            <person name="Montalban-Lopez M."/>
            <person name="Krawczyk A.O."/>
            <person name="Berendsen E.M."/>
            <person name="Wells-Bennik M."/>
            <person name="Kuipers O.P."/>
        </authorList>
    </citation>
    <scope>NUCLEOTIDE SEQUENCE [LARGE SCALE GENOMIC DNA]</scope>
    <source>
        <strain evidence="3 4">B4127</strain>
    </source>
</reference>
<feature type="domain" description="THIF-type NAD/FAD binding fold" evidence="2">
    <location>
        <begin position="5"/>
        <end position="240"/>
    </location>
</feature>
<dbReference type="InterPro" id="IPR035985">
    <property type="entry name" value="Ubiquitin-activating_enz"/>
</dbReference>
<dbReference type="InterPro" id="IPR045886">
    <property type="entry name" value="ThiF/MoeB/HesA"/>
</dbReference>
<dbReference type="FunFam" id="3.40.50.720:FF:000080">
    <property type="entry name" value="Thiazole biosynthesis adenylyltransferase ThiF"/>
    <property type="match status" value="1"/>
</dbReference>
<comment type="similarity">
    <text evidence="1">Belongs to the HesA/MoeB/ThiF family.</text>
</comment>
<name>A0AB34QX56_BACPU</name>
<dbReference type="PANTHER" id="PTHR10953">
    <property type="entry name" value="UBIQUITIN-ACTIVATING ENZYME E1"/>
    <property type="match status" value="1"/>
</dbReference>
<comment type="caution">
    <text evidence="3">The sequence shown here is derived from an EMBL/GenBank/DDBJ whole genome shotgun (WGS) entry which is preliminary data.</text>
</comment>
<dbReference type="Gene3D" id="3.40.50.720">
    <property type="entry name" value="NAD(P)-binding Rossmann-like Domain"/>
    <property type="match status" value="1"/>
</dbReference>
<sequence>MSTRYSRQELFQPIGLEGQKRLNDSKAVIIGAGALGTASAEMLVRAGVGSVTILDRDYIEWSNLQRQQLYTEQDVQDRLPKAVAAENRLKQINSDVQVKGIVVDVTAEHIDELVSGASIIVDAADNFEVRMIANDAAVKHQIPFLYGACVASYGIQFTVIPDETPCLHCLLEHLPAQGMTCDTAGIISPVVQQVAAYQVADALKYLTGHQVTPILRSFDLWTNERSDIRSTSSLKKKQCPSCGLKTYPFLSYDKRAKADVLCGRNTVQIRSAAETPPSLHEVALRLKKAGMDVLENPYLLSCQKNEYKLVLFKDGRALVHGTNDVAKARTIYHQWIG</sequence>
<evidence type="ECO:0000256" key="1">
    <source>
        <dbReference type="ARBA" id="ARBA00009919"/>
    </source>
</evidence>
<proteinExistence type="inferred from homology"/>
<gene>
    <name evidence="3" type="ORF">B4127_1159</name>
</gene>
<dbReference type="GO" id="GO:0004792">
    <property type="term" value="F:thiosulfate-cyanide sulfurtransferase activity"/>
    <property type="evidence" value="ECO:0007669"/>
    <property type="project" value="TreeGrafter"/>
</dbReference>
<dbReference type="GO" id="GO:0016779">
    <property type="term" value="F:nucleotidyltransferase activity"/>
    <property type="evidence" value="ECO:0007669"/>
    <property type="project" value="TreeGrafter"/>
</dbReference>
<dbReference type="AlphaFoldDB" id="A0AB34QX56"/>